<dbReference type="InterPro" id="IPR006175">
    <property type="entry name" value="YjgF/YER057c/UK114"/>
</dbReference>
<name>T2G8E1_MEGG1</name>
<dbReference type="CDD" id="cd00448">
    <property type="entry name" value="YjgF_YER057c_UK114_family"/>
    <property type="match status" value="1"/>
</dbReference>
<dbReference type="RefSeq" id="WP_021759579.1">
    <property type="nucleotide sequence ID" value="NC_022444.1"/>
</dbReference>
<reference evidence="2 3" key="1">
    <citation type="journal article" date="2013" name="J. Bacteriol.">
        <title>Roles of HynAB and Ech, the only two hydrogenases found in the model sulfate reducer Desulfovibrio gigas.</title>
        <authorList>
            <person name="Morais-Silva F.O."/>
            <person name="Santos C.I."/>
            <person name="Rodrigues R."/>
            <person name="Pereira I.A."/>
            <person name="Rodrigues-Pousada C."/>
        </authorList>
    </citation>
    <scope>NUCLEOTIDE SEQUENCE [LARGE SCALE GENOMIC DNA]</scope>
    <source>
        <strain evidence="3">ATCC 19364 / DSM 1382 / NCIMB 9332 / VKM B-1759</strain>
    </source>
</reference>
<dbReference type="Proteomes" id="UP000016587">
    <property type="component" value="Chromosome"/>
</dbReference>
<keyword evidence="3" id="KW-1185">Reference proteome</keyword>
<reference evidence="3" key="2">
    <citation type="submission" date="2013-07" db="EMBL/GenBank/DDBJ databases">
        <authorList>
            <person name="Morais-Silva F.O."/>
            <person name="Rezende A.M."/>
            <person name="Pimentel C."/>
            <person name="Resende D.M."/>
            <person name="Santos C.I."/>
            <person name="Clemente C."/>
            <person name="de Oliveira L.M."/>
            <person name="da Silva S.M."/>
            <person name="Costa D.A."/>
            <person name="Varela-Raposo A."/>
            <person name="Horacio E.C.A."/>
            <person name="Matos M."/>
            <person name="Flores O."/>
            <person name="Ruiz J.C."/>
            <person name="Rodrigues-Pousada C."/>
        </authorList>
    </citation>
    <scope>NUCLEOTIDE SEQUENCE [LARGE SCALE GENOMIC DNA]</scope>
    <source>
        <strain evidence="3">ATCC 19364 / DSM 1382 / NCIMB 9332 / VKM B-1759</strain>
    </source>
</reference>
<dbReference type="NCBIfam" id="TIGR00004">
    <property type="entry name" value="Rid family detoxifying hydrolase"/>
    <property type="match status" value="1"/>
</dbReference>
<dbReference type="PANTHER" id="PTHR11803:SF58">
    <property type="entry name" value="PROTEIN HMF1-RELATED"/>
    <property type="match status" value="1"/>
</dbReference>
<proteinExistence type="inferred from homology"/>
<organism evidence="2 3">
    <name type="scientific">Megalodesulfovibrio gigas (strain ATCC 19364 / DSM 1382 / NCIMB 9332 / VKM B-1759)</name>
    <name type="common">Desulfovibrio gigas</name>
    <dbReference type="NCBI Taxonomy" id="1121448"/>
    <lineage>
        <taxon>Bacteria</taxon>
        <taxon>Pseudomonadati</taxon>
        <taxon>Thermodesulfobacteriota</taxon>
        <taxon>Desulfovibrionia</taxon>
        <taxon>Desulfovibrionales</taxon>
        <taxon>Desulfovibrionaceae</taxon>
        <taxon>Megalodesulfovibrio</taxon>
    </lineage>
</organism>
<evidence type="ECO:0000313" key="2">
    <source>
        <dbReference type="EMBL" id="AGW12855.1"/>
    </source>
</evidence>
<dbReference type="EMBL" id="CP006585">
    <property type="protein sequence ID" value="AGW12855.1"/>
    <property type="molecule type" value="Genomic_DNA"/>
</dbReference>
<dbReference type="Pfam" id="PF01042">
    <property type="entry name" value="Ribonuc_L-PSP"/>
    <property type="match status" value="1"/>
</dbReference>
<dbReference type="KEGG" id="dgg:DGI_0976"/>
<dbReference type="HOGENOM" id="CLU_100715_7_3_7"/>
<evidence type="ECO:0000256" key="1">
    <source>
        <dbReference type="ARBA" id="ARBA00010552"/>
    </source>
</evidence>
<dbReference type="eggNOG" id="COG0251">
    <property type="taxonomic scope" value="Bacteria"/>
</dbReference>
<dbReference type="AlphaFoldDB" id="T2G8E1"/>
<dbReference type="FunFam" id="3.30.1330.40:FF:000001">
    <property type="entry name" value="L-PSP family endoribonuclease"/>
    <property type="match status" value="1"/>
</dbReference>
<comment type="similarity">
    <text evidence="1">Belongs to the RutC family.</text>
</comment>
<gene>
    <name evidence="2" type="ORF">DGI_0976</name>
</gene>
<dbReference type="OrthoDB" id="9808943at2"/>
<sequence>MQFLHTDKAPKAIGPYSQAVIAGGFVFMSGQIPLIPGTTELAGTDIESQTRQVLANIAAVLESAGCSPADVVQSRVFLADLKDFQTLNTLYAAFFGEHKPVRTTIQVAGLPMGALVEIECLAVKK</sequence>
<dbReference type="Gene3D" id="3.30.1330.40">
    <property type="entry name" value="RutC-like"/>
    <property type="match status" value="1"/>
</dbReference>
<dbReference type="InterPro" id="IPR035959">
    <property type="entry name" value="RutC-like_sf"/>
</dbReference>
<accession>T2G8E1</accession>
<evidence type="ECO:0000313" key="3">
    <source>
        <dbReference type="Proteomes" id="UP000016587"/>
    </source>
</evidence>
<dbReference type="GO" id="GO:0005829">
    <property type="term" value="C:cytosol"/>
    <property type="evidence" value="ECO:0007669"/>
    <property type="project" value="TreeGrafter"/>
</dbReference>
<dbReference type="STRING" id="1121448.DGI_0976"/>
<dbReference type="PANTHER" id="PTHR11803">
    <property type="entry name" value="2-IMINOBUTANOATE/2-IMINOPROPANOATE DEAMINASE RIDA"/>
    <property type="match status" value="1"/>
</dbReference>
<dbReference type="SUPFAM" id="SSF55298">
    <property type="entry name" value="YjgF-like"/>
    <property type="match status" value="1"/>
</dbReference>
<dbReference type="PATRIC" id="fig|1121448.10.peg.980"/>
<dbReference type="InterPro" id="IPR006056">
    <property type="entry name" value="RidA"/>
</dbReference>
<dbReference type="GO" id="GO:0019239">
    <property type="term" value="F:deaminase activity"/>
    <property type="evidence" value="ECO:0007669"/>
    <property type="project" value="TreeGrafter"/>
</dbReference>
<protein>
    <submittedName>
        <fullName evidence="2">Putative endoribonuclease L-PSP</fullName>
    </submittedName>
</protein>